<proteinExistence type="predicted"/>
<evidence type="ECO:0000313" key="2">
    <source>
        <dbReference type="Proteomes" id="UP000249873"/>
    </source>
</evidence>
<name>A0A2Z4GGD1_9BACT</name>
<keyword evidence="2" id="KW-1185">Reference proteome</keyword>
<dbReference type="RefSeq" id="WP_111373826.1">
    <property type="nucleotide sequence ID" value="NZ_CP029480.1"/>
</dbReference>
<dbReference type="KEGG" id="als:DJ013_20675"/>
<dbReference type="AlphaFoldDB" id="A0A2Z4GGD1"/>
<gene>
    <name evidence="1" type="ORF">DJ013_20675</name>
</gene>
<evidence type="ECO:0000313" key="1">
    <source>
        <dbReference type="EMBL" id="AWW00460.1"/>
    </source>
</evidence>
<sequence length="150" mass="16370">MVRIILFAILIPFFYLSSCSKSDEPNKESNVTGSWSGIIVQPEFGELLVGFSINNTTLNGQTGTGTFTSGDISVCDPSQFNCTPLACSFNLSTFSMSGNFYEIDQIINKTNTTCGDGTFEVTALSENSIKVVWFEEAFPENRATGTLTRQ</sequence>
<dbReference type="EMBL" id="CP029480">
    <property type="protein sequence ID" value="AWW00460.1"/>
    <property type="molecule type" value="Genomic_DNA"/>
</dbReference>
<reference evidence="1 2" key="1">
    <citation type="submission" date="2018-05" db="EMBL/GenBank/DDBJ databases">
        <title>Complete genome sequence of Arcticibacterium luteifluviistationis SM1504T, a cytophagaceae bacterium isolated from Arctic surface seawater.</title>
        <authorList>
            <person name="Li Y."/>
            <person name="Qin Q.-L."/>
        </authorList>
    </citation>
    <scope>NUCLEOTIDE SEQUENCE [LARGE SCALE GENOMIC DNA]</scope>
    <source>
        <strain evidence="1 2">SM1504</strain>
    </source>
</reference>
<protein>
    <submittedName>
        <fullName evidence="1">Uncharacterized protein</fullName>
    </submittedName>
</protein>
<dbReference type="Proteomes" id="UP000249873">
    <property type="component" value="Chromosome"/>
</dbReference>
<organism evidence="1 2">
    <name type="scientific">Arcticibacterium luteifluviistationis</name>
    <dbReference type="NCBI Taxonomy" id="1784714"/>
    <lineage>
        <taxon>Bacteria</taxon>
        <taxon>Pseudomonadati</taxon>
        <taxon>Bacteroidota</taxon>
        <taxon>Cytophagia</taxon>
        <taxon>Cytophagales</taxon>
        <taxon>Leadbetterellaceae</taxon>
        <taxon>Arcticibacterium</taxon>
    </lineage>
</organism>
<accession>A0A2Z4GGD1</accession>